<dbReference type="EMBL" id="QJKJ01013946">
    <property type="protein sequence ID" value="RDX65356.1"/>
    <property type="molecule type" value="Genomic_DNA"/>
</dbReference>
<gene>
    <name evidence="1" type="ORF">CR513_55990</name>
</gene>
<organism evidence="1 2">
    <name type="scientific">Mucuna pruriens</name>
    <name type="common">Velvet bean</name>
    <name type="synonym">Dolichos pruriens</name>
    <dbReference type="NCBI Taxonomy" id="157652"/>
    <lineage>
        <taxon>Eukaryota</taxon>
        <taxon>Viridiplantae</taxon>
        <taxon>Streptophyta</taxon>
        <taxon>Embryophyta</taxon>
        <taxon>Tracheophyta</taxon>
        <taxon>Spermatophyta</taxon>
        <taxon>Magnoliopsida</taxon>
        <taxon>eudicotyledons</taxon>
        <taxon>Gunneridae</taxon>
        <taxon>Pentapetalae</taxon>
        <taxon>rosids</taxon>
        <taxon>fabids</taxon>
        <taxon>Fabales</taxon>
        <taxon>Fabaceae</taxon>
        <taxon>Papilionoideae</taxon>
        <taxon>50 kb inversion clade</taxon>
        <taxon>NPAAA clade</taxon>
        <taxon>indigoferoid/millettioid clade</taxon>
        <taxon>Phaseoleae</taxon>
        <taxon>Mucuna</taxon>
    </lineage>
</organism>
<proteinExistence type="predicted"/>
<accession>A0A371EH73</accession>
<reference evidence="1" key="1">
    <citation type="submission" date="2018-05" db="EMBL/GenBank/DDBJ databases">
        <title>Draft genome of Mucuna pruriens seed.</title>
        <authorList>
            <person name="Nnadi N.E."/>
            <person name="Vos R."/>
            <person name="Hasami M.H."/>
            <person name="Devisetty U.K."/>
            <person name="Aguiy J.C."/>
        </authorList>
    </citation>
    <scope>NUCLEOTIDE SEQUENCE [LARGE SCALE GENOMIC DNA]</scope>
    <source>
        <tissue evidence="1">Seed</tissue>
    </source>
</reference>
<sequence length="112" mass="12578">MAQYLAKNNERLKIMETQISNLATLMSQRVQEKHVAPSKDEAPTKKILVDVTNKGNDVLTPKKALDISDGAISSNYTNTRKPHLETLENLKPYKEPGAIQVWGGVSMYEEKH</sequence>
<feature type="non-terminal residue" evidence="1">
    <location>
        <position position="1"/>
    </location>
</feature>
<name>A0A371EH73_MUCPR</name>
<protein>
    <submittedName>
        <fullName evidence="1">Uncharacterized protein</fullName>
    </submittedName>
</protein>
<evidence type="ECO:0000313" key="1">
    <source>
        <dbReference type="EMBL" id="RDX65356.1"/>
    </source>
</evidence>
<evidence type="ECO:0000313" key="2">
    <source>
        <dbReference type="Proteomes" id="UP000257109"/>
    </source>
</evidence>
<dbReference type="Proteomes" id="UP000257109">
    <property type="component" value="Unassembled WGS sequence"/>
</dbReference>
<comment type="caution">
    <text evidence="1">The sequence shown here is derived from an EMBL/GenBank/DDBJ whole genome shotgun (WGS) entry which is preliminary data.</text>
</comment>
<dbReference type="AlphaFoldDB" id="A0A371EH73"/>
<keyword evidence="2" id="KW-1185">Reference proteome</keyword>